<dbReference type="OrthoDB" id="6846267at2759"/>
<evidence type="ECO:0000256" key="6">
    <source>
        <dbReference type="RuleBase" id="RU361235"/>
    </source>
</evidence>
<dbReference type="PANTHER" id="PTHR43142">
    <property type="entry name" value="CARBOXYLIC ESTER HYDROLASE"/>
    <property type="match status" value="1"/>
</dbReference>
<evidence type="ECO:0000256" key="5">
    <source>
        <dbReference type="ARBA" id="ARBA00023180"/>
    </source>
</evidence>
<keyword evidence="4" id="KW-1015">Disulfide bond</keyword>
<dbReference type="PANTHER" id="PTHR43142:SF1">
    <property type="entry name" value="CARBOXYLIC ESTER HYDROLASE"/>
    <property type="match status" value="1"/>
</dbReference>
<dbReference type="EC" id="3.1.1.-" evidence="6"/>
<accession>A0A482VGU0</accession>
<evidence type="ECO:0000256" key="2">
    <source>
        <dbReference type="ARBA" id="ARBA00022487"/>
    </source>
</evidence>
<evidence type="ECO:0000256" key="3">
    <source>
        <dbReference type="ARBA" id="ARBA00022801"/>
    </source>
</evidence>
<feature type="domain" description="Carboxylesterase type B" evidence="7">
    <location>
        <begin position="1"/>
        <end position="146"/>
    </location>
</feature>
<sequence>MKWVKNNIAAFGGDPDSVTLFGNSAGSWSITLHMVSPMSRGLFHKAIIGSGSALGHWPLPKNQLQVAKKQARIVGCPDSTPKEILDCLKTKPAEELGNSLPQFAEFGNEPVLIWSPVIEEDFGQQRFLHDQPIKLIESGNFEKIPVSYPEAEMVEKLTTISNVQVTTPLGTILGSTLTTRLGKTIYAFRGIRYAQPPINELRFKPPVPVEKWSGIYNATIDGPVCPQPTDDPVSEDCLVVNVYANKLPNGGNLKRPVIIYLHSGGFYSGTGRSNWEGPQYLLDQDIVLVTLNYRLGSLGFISLGKEAPGNNGLKDQVMAMKWVKNNVAAFGGDPDSVTLYGYSAGAWSITLHMVSPMSRGLFHKAIIGSCSTLGHLPMYKNQTELAKRQARFVGCPDSSPKEILDCLKTKPAEELGNSLPQFAEFSYDPIVIWYAVIEEDYGQERFLTDHPVKLVANGHFEKIPVLTGITQYEFGGRAFDVVGNSTLLELLSDHFEKYAPISFCYERNTHRSREVSRAVRKFYLGDEPLCNASLVGLAKIYADSIVGFPVNRGANLMSQKNSKPVYYYELTYKGRYSHFYLPGTQTPYGKVLLNLTSTDPESEMVEKLTTIWATFAKTGKPIPKSNSKFEGVKWETYNINTKKYMDIGKKLVLKENLYEDRYEFWSKLYPISSFL</sequence>
<dbReference type="STRING" id="1661398.A0A482VGU0"/>
<dbReference type="InterPro" id="IPR029058">
    <property type="entry name" value="AB_hydrolase_fold"/>
</dbReference>
<keyword evidence="2" id="KW-0719">Serine esterase</keyword>
<dbReference type="AlphaFoldDB" id="A0A482VGU0"/>
<organism evidence="8 9">
    <name type="scientific">Asbolus verrucosus</name>
    <name type="common">Desert ironclad beetle</name>
    <dbReference type="NCBI Taxonomy" id="1661398"/>
    <lineage>
        <taxon>Eukaryota</taxon>
        <taxon>Metazoa</taxon>
        <taxon>Ecdysozoa</taxon>
        <taxon>Arthropoda</taxon>
        <taxon>Hexapoda</taxon>
        <taxon>Insecta</taxon>
        <taxon>Pterygota</taxon>
        <taxon>Neoptera</taxon>
        <taxon>Endopterygota</taxon>
        <taxon>Coleoptera</taxon>
        <taxon>Polyphaga</taxon>
        <taxon>Cucujiformia</taxon>
        <taxon>Tenebrionidae</taxon>
        <taxon>Pimeliinae</taxon>
        <taxon>Asbolus</taxon>
    </lineage>
</organism>
<keyword evidence="5" id="KW-0325">Glycoprotein</keyword>
<comment type="caution">
    <text evidence="8">The sequence shown here is derived from an EMBL/GenBank/DDBJ whole genome shotgun (WGS) entry which is preliminary data.</text>
</comment>
<dbReference type="GO" id="GO:0052689">
    <property type="term" value="F:carboxylic ester hydrolase activity"/>
    <property type="evidence" value="ECO:0007669"/>
    <property type="project" value="UniProtKB-KW"/>
</dbReference>
<dbReference type="FunFam" id="3.40.50.1820:FF:000155">
    <property type="entry name" value="Carboxylic ester hydrolase"/>
    <property type="match status" value="1"/>
</dbReference>
<dbReference type="EMBL" id="QDEB01100395">
    <property type="protein sequence ID" value="RZC32072.1"/>
    <property type="molecule type" value="Genomic_DNA"/>
</dbReference>
<evidence type="ECO:0000256" key="4">
    <source>
        <dbReference type="ARBA" id="ARBA00023157"/>
    </source>
</evidence>
<evidence type="ECO:0000259" key="7">
    <source>
        <dbReference type="Pfam" id="PF00135"/>
    </source>
</evidence>
<comment type="similarity">
    <text evidence="1 6">Belongs to the type-B carboxylesterase/lipase family.</text>
</comment>
<dbReference type="InterPro" id="IPR002018">
    <property type="entry name" value="CarbesteraseB"/>
</dbReference>
<gene>
    <name evidence="8" type="ORF">BDFB_009641</name>
</gene>
<keyword evidence="3 6" id="KW-0378">Hydrolase</keyword>
<protein>
    <recommendedName>
        <fullName evidence="6">Carboxylic ester hydrolase</fullName>
        <ecNumber evidence="6">3.1.1.-</ecNumber>
    </recommendedName>
</protein>
<feature type="domain" description="Carboxylesterase type B" evidence="7">
    <location>
        <begin position="163"/>
        <end position="665"/>
    </location>
</feature>
<dbReference type="Gene3D" id="3.40.50.1820">
    <property type="entry name" value="alpha/beta hydrolase"/>
    <property type="match status" value="2"/>
</dbReference>
<proteinExistence type="inferred from homology"/>
<dbReference type="PROSITE" id="PS00122">
    <property type="entry name" value="CARBOXYLESTERASE_B_1"/>
    <property type="match status" value="2"/>
</dbReference>
<dbReference type="InterPro" id="IPR019826">
    <property type="entry name" value="Carboxylesterase_B_AS"/>
</dbReference>
<evidence type="ECO:0000313" key="8">
    <source>
        <dbReference type="EMBL" id="RZC32072.1"/>
    </source>
</evidence>
<evidence type="ECO:0000313" key="9">
    <source>
        <dbReference type="Proteomes" id="UP000292052"/>
    </source>
</evidence>
<dbReference type="Proteomes" id="UP000292052">
    <property type="component" value="Unassembled WGS sequence"/>
</dbReference>
<evidence type="ECO:0000256" key="1">
    <source>
        <dbReference type="ARBA" id="ARBA00005964"/>
    </source>
</evidence>
<keyword evidence="9" id="KW-1185">Reference proteome</keyword>
<dbReference type="Pfam" id="PF00135">
    <property type="entry name" value="COesterase"/>
    <property type="match status" value="2"/>
</dbReference>
<dbReference type="SUPFAM" id="SSF53474">
    <property type="entry name" value="alpha/beta-Hydrolases"/>
    <property type="match status" value="2"/>
</dbReference>
<reference evidence="8 9" key="1">
    <citation type="submission" date="2017-03" db="EMBL/GenBank/DDBJ databases">
        <title>Genome of the blue death feigning beetle - Asbolus verrucosus.</title>
        <authorList>
            <person name="Rider S.D."/>
        </authorList>
    </citation>
    <scope>NUCLEOTIDE SEQUENCE [LARGE SCALE GENOMIC DNA]</scope>
    <source>
        <strain evidence="8">Butters</strain>
        <tissue evidence="8">Head and leg muscle</tissue>
    </source>
</reference>
<name>A0A482VGU0_ASBVE</name>